<proteinExistence type="predicted"/>
<name>A0A166Y018_9GAMM</name>
<gene>
    <name evidence="1" type="ORF">N475_10745</name>
</gene>
<dbReference type="AlphaFoldDB" id="A0A166Y018"/>
<protein>
    <submittedName>
        <fullName evidence="1">Uncharacterized protein</fullName>
    </submittedName>
</protein>
<keyword evidence="2" id="KW-1185">Reference proteome</keyword>
<dbReference type="PATRIC" id="fig|1365250.3.peg.1224"/>
<evidence type="ECO:0000313" key="1">
    <source>
        <dbReference type="EMBL" id="KZN41214.1"/>
    </source>
</evidence>
<accession>A0A166Y018</accession>
<reference evidence="1 2" key="1">
    <citation type="submission" date="2013-07" db="EMBL/GenBank/DDBJ databases">
        <title>Comparative Genomic and Metabolomic Analysis of Twelve Strains of Pseudoalteromonas luteoviolacea.</title>
        <authorList>
            <person name="Vynne N.G."/>
            <person name="Mansson M."/>
            <person name="Gram L."/>
        </authorList>
    </citation>
    <scope>NUCLEOTIDE SEQUENCE [LARGE SCALE GENOMIC DNA]</scope>
    <source>
        <strain evidence="1 2">DSM 6061</strain>
    </source>
</reference>
<organism evidence="1 2">
    <name type="scientific">Pseudoalteromonas luteoviolacea DSM 6061</name>
    <dbReference type="NCBI Taxonomy" id="1365250"/>
    <lineage>
        <taxon>Bacteria</taxon>
        <taxon>Pseudomonadati</taxon>
        <taxon>Pseudomonadota</taxon>
        <taxon>Gammaproteobacteria</taxon>
        <taxon>Alteromonadales</taxon>
        <taxon>Pseudoalteromonadaceae</taxon>
        <taxon>Pseudoalteromonas</taxon>
    </lineage>
</organism>
<dbReference type="Proteomes" id="UP000076643">
    <property type="component" value="Unassembled WGS sequence"/>
</dbReference>
<evidence type="ECO:0000313" key="2">
    <source>
        <dbReference type="Proteomes" id="UP000076643"/>
    </source>
</evidence>
<sequence>MDLPVESTMDISNQKITLNFNGDDSQTLTVLVEQKTVTLKSNKKKFRKYWDDIASFYLVSKGGLKVLVIKSQDGKEEFVGIISQESYDKLKQKLGQELNFL</sequence>
<dbReference type="EMBL" id="AUYB01000090">
    <property type="protein sequence ID" value="KZN41214.1"/>
    <property type="molecule type" value="Genomic_DNA"/>
</dbReference>
<comment type="caution">
    <text evidence="1">The sequence shown here is derived from an EMBL/GenBank/DDBJ whole genome shotgun (WGS) entry which is preliminary data.</text>
</comment>